<keyword evidence="4" id="KW-1185">Reference proteome</keyword>
<dbReference type="NCBIfam" id="NF037970">
    <property type="entry name" value="vanZ_1"/>
    <property type="match status" value="1"/>
</dbReference>
<evidence type="ECO:0000313" key="4">
    <source>
        <dbReference type="Proteomes" id="UP001223743"/>
    </source>
</evidence>
<feature type="transmembrane region" description="Helical" evidence="1">
    <location>
        <begin position="112"/>
        <end position="133"/>
    </location>
</feature>
<name>A0ABU0M161_9HYPH</name>
<sequence length="139" mass="14440">MADLLWLCPVTSSFSVHGMRPLVNWLRRIGGSACIGAIVVLSLLPAQEMARTGAPKGFEHFIAYCGTAAVLSLGLSRREVLLRAALLCALSVLMEALQAFSPGRSPKMSDVVASSLGGLAGAMLGLAINAVMARRGTSA</sequence>
<comment type="caution">
    <text evidence="3">The sequence shown here is derived from an EMBL/GenBank/DDBJ whole genome shotgun (WGS) entry which is preliminary data.</text>
</comment>
<keyword evidence="1" id="KW-1133">Transmembrane helix</keyword>
<dbReference type="Pfam" id="PF04892">
    <property type="entry name" value="VanZ"/>
    <property type="match status" value="1"/>
</dbReference>
<protein>
    <submittedName>
        <fullName evidence="3">VanZ family protein</fullName>
    </submittedName>
</protein>
<dbReference type="EMBL" id="JAUSWJ010000001">
    <property type="protein sequence ID" value="MDQ0514688.1"/>
    <property type="molecule type" value="Genomic_DNA"/>
</dbReference>
<keyword evidence="1" id="KW-0472">Membrane</keyword>
<dbReference type="RefSeq" id="WP_266281929.1">
    <property type="nucleotide sequence ID" value="NZ_JAPKNF010000001.1"/>
</dbReference>
<reference evidence="3 4" key="1">
    <citation type="submission" date="2023-07" db="EMBL/GenBank/DDBJ databases">
        <title>Genomic Encyclopedia of Type Strains, Phase IV (KMG-IV): sequencing the most valuable type-strain genomes for metagenomic binning, comparative biology and taxonomic classification.</title>
        <authorList>
            <person name="Goeker M."/>
        </authorList>
    </citation>
    <scope>NUCLEOTIDE SEQUENCE [LARGE SCALE GENOMIC DNA]</scope>
    <source>
        <strain evidence="3 4">B1-1</strain>
    </source>
</reference>
<accession>A0ABU0M161</accession>
<dbReference type="Proteomes" id="UP001223743">
    <property type="component" value="Unassembled WGS sequence"/>
</dbReference>
<feature type="transmembrane region" description="Helical" evidence="1">
    <location>
        <begin position="28"/>
        <end position="46"/>
    </location>
</feature>
<dbReference type="InterPro" id="IPR006976">
    <property type="entry name" value="VanZ-like"/>
</dbReference>
<evidence type="ECO:0000313" key="3">
    <source>
        <dbReference type="EMBL" id="MDQ0514688.1"/>
    </source>
</evidence>
<gene>
    <name evidence="3" type="ORF">QO015_000301</name>
</gene>
<proteinExistence type="predicted"/>
<evidence type="ECO:0000256" key="1">
    <source>
        <dbReference type="SAM" id="Phobius"/>
    </source>
</evidence>
<keyword evidence="1" id="KW-0812">Transmembrane</keyword>
<feature type="transmembrane region" description="Helical" evidence="1">
    <location>
        <begin position="80"/>
        <end position="100"/>
    </location>
</feature>
<evidence type="ECO:0000259" key="2">
    <source>
        <dbReference type="Pfam" id="PF04892"/>
    </source>
</evidence>
<feature type="domain" description="VanZ-like" evidence="2">
    <location>
        <begin position="69"/>
        <end position="125"/>
    </location>
</feature>
<organism evidence="3 4">
    <name type="scientific">Kaistia geumhonensis</name>
    <dbReference type="NCBI Taxonomy" id="410839"/>
    <lineage>
        <taxon>Bacteria</taxon>
        <taxon>Pseudomonadati</taxon>
        <taxon>Pseudomonadota</taxon>
        <taxon>Alphaproteobacteria</taxon>
        <taxon>Hyphomicrobiales</taxon>
        <taxon>Kaistiaceae</taxon>
        <taxon>Kaistia</taxon>
    </lineage>
</organism>